<sequence length="199" mass="21370">MRVADRYLGHREMPDIAARLSDAGPLRVVLSDTDRRRSRVRTETVDGADLGIVVPGELGDVLETEDGALVVVELAAVDALVVDFGDADVDATAALAFGHAAGNRHWDMAVRGDEALFPVPDTRDRMLDALAGEVPDGVTTRFEQVPPTTFGDAPADHKHTPEERAHDHTHGGGAHQHGHSHEERAHDHGNRATGEAPDE</sequence>
<feature type="compositionally biased region" description="Basic and acidic residues" evidence="1">
    <location>
        <begin position="154"/>
        <end position="170"/>
    </location>
</feature>
<dbReference type="SUPFAM" id="SSF69287">
    <property type="entry name" value="Urease metallochaperone UreE, N-terminal domain"/>
    <property type="match status" value="1"/>
</dbReference>
<evidence type="ECO:0000313" key="3">
    <source>
        <dbReference type="EMBL" id="GGJ07838.1"/>
    </source>
</evidence>
<evidence type="ECO:0000313" key="4">
    <source>
        <dbReference type="Proteomes" id="UP000653099"/>
    </source>
</evidence>
<proteinExistence type="predicted"/>
<dbReference type="Pfam" id="PF02814">
    <property type="entry name" value="UreE_N"/>
    <property type="match status" value="1"/>
</dbReference>
<dbReference type="InterPro" id="IPR036118">
    <property type="entry name" value="UreE_N_sf"/>
</dbReference>
<dbReference type="EMBL" id="BMOC01000009">
    <property type="protein sequence ID" value="GGJ07838.1"/>
    <property type="molecule type" value="Genomic_DNA"/>
</dbReference>
<dbReference type="InterPro" id="IPR004029">
    <property type="entry name" value="UreE_N"/>
</dbReference>
<dbReference type="RefSeq" id="WP_188786985.1">
    <property type="nucleotide sequence ID" value="NZ_BMOC01000009.1"/>
</dbReference>
<dbReference type="Proteomes" id="UP000653099">
    <property type="component" value="Unassembled WGS sequence"/>
</dbReference>
<reference evidence="3" key="2">
    <citation type="submission" date="2020-09" db="EMBL/GenBank/DDBJ databases">
        <authorList>
            <person name="Sun Q."/>
            <person name="Ohkuma M."/>
        </authorList>
    </citation>
    <scope>NUCLEOTIDE SEQUENCE</scope>
    <source>
        <strain evidence="3">JCM 14359</strain>
    </source>
</reference>
<organism evidence="3 4">
    <name type="scientific">Halobellus salinus</name>
    <dbReference type="NCBI Taxonomy" id="931585"/>
    <lineage>
        <taxon>Archaea</taxon>
        <taxon>Methanobacteriati</taxon>
        <taxon>Methanobacteriota</taxon>
        <taxon>Stenosarchaea group</taxon>
        <taxon>Halobacteria</taxon>
        <taxon>Halobacteriales</taxon>
        <taxon>Haloferacaceae</taxon>
        <taxon>Halobellus</taxon>
    </lineage>
</organism>
<accession>A0A830EBA4</accession>
<comment type="caution">
    <text evidence="3">The sequence shown here is derived from an EMBL/GenBank/DDBJ whole genome shotgun (WGS) entry which is preliminary data.</text>
</comment>
<reference evidence="3" key="1">
    <citation type="journal article" date="2014" name="Int. J. Syst. Evol. Microbiol.">
        <title>Complete genome sequence of Corynebacterium casei LMG S-19264T (=DSM 44701T), isolated from a smear-ripened cheese.</title>
        <authorList>
            <consortium name="US DOE Joint Genome Institute (JGI-PGF)"/>
            <person name="Walter F."/>
            <person name="Albersmeier A."/>
            <person name="Kalinowski J."/>
            <person name="Ruckert C."/>
        </authorList>
    </citation>
    <scope>NUCLEOTIDE SEQUENCE</scope>
    <source>
        <strain evidence="3">JCM 14359</strain>
    </source>
</reference>
<gene>
    <name evidence="3" type="ORF">GCM10008995_17200</name>
</gene>
<feature type="compositionally biased region" description="Basic and acidic residues" evidence="1">
    <location>
        <begin position="179"/>
        <end position="190"/>
    </location>
</feature>
<name>A0A830EBA4_9EURY</name>
<dbReference type="Gene3D" id="2.60.260.20">
    <property type="entry name" value="Urease metallochaperone UreE, N-terminal domain"/>
    <property type="match status" value="1"/>
</dbReference>
<evidence type="ECO:0000256" key="1">
    <source>
        <dbReference type="SAM" id="MobiDB-lite"/>
    </source>
</evidence>
<feature type="region of interest" description="Disordered" evidence="1">
    <location>
        <begin position="139"/>
        <end position="199"/>
    </location>
</feature>
<protein>
    <recommendedName>
        <fullName evidence="2">UreE urease accessory N-terminal domain-containing protein</fullName>
    </recommendedName>
</protein>
<feature type="domain" description="UreE urease accessory N-terminal" evidence="2">
    <location>
        <begin position="26"/>
        <end position="70"/>
    </location>
</feature>
<dbReference type="OrthoDB" id="241983at2157"/>
<keyword evidence="4" id="KW-1185">Reference proteome</keyword>
<dbReference type="AlphaFoldDB" id="A0A830EBA4"/>
<evidence type="ECO:0000259" key="2">
    <source>
        <dbReference type="Pfam" id="PF02814"/>
    </source>
</evidence>